<dbReference type="AlphaFoldDB" id="A0A316GFC7"/>
<dbReference type="EMBL" id="QGGW01000008">
    <property type="protein sequence ID" value="PWK59313.1"/>
    <property type="molecule type" value="Genomic_DNA"/>
</dbReference>
<dbReference type="OrthoDB" id="9810895at2"/>
<protein>
    <submittedName>
        <fullName evidence="1">Uncharacterized protein</fullName>
    </submittedName>
</protein>
<evidence type="ECO:0000313" key="2">
    <source>
        <dbReference type="Proteomes" id="UP000245708"/>
    </source>
</evidence>
<evidence type="ECO:0000313" key="1">
    <source>
        <dbReference type="EMBL" id="PWK59313.1"/>
    </source>
</evidence>
<sequence length="110" mass="11447">MTQELRFRAMTILLATATTTVPLAGAGYAQGAGSMICGQRAQIVGQLRARFGEQVRAVGLAGQTRIVEVFASSETGSWTITVTSVDGITCLMASGQHYEAIAALPAGEPM</sequence>
<accession>A0A316GFC7</accession>
<organism evidence="1 2">
    <name type="scientific">Roseicyclus mahoneyensis</name>
    <dbReference type="NCBI Taxonomy" id="164332"/>
    <lineage>
        <taxon>Bacteria</taxon>
        <taxon>Pseudomonadati</taxon>
        <taxon>Pseudomonadota</taxon>
        <taxon>Alphaproteobacteria</taxon>
        <taxon>Rhodobacterales</taxon>
        <taxon>Roseobacteraceae</taxon>
        <taxon>Roseicyclus</taxon>
    </lineage>
</organism>
<name>A0A316GFC7_9RHOB</name>
<comment type="caution">
    <text evidence="1">The sequence shown here is derived from an EMBL/GenBank/DDBJ whole genome shotgun (WGS) entry which is preliminary data.</text>
</comment>
<gene>
    <name evidence="1" type="ORF">C7455_10881</name>
</gene>
<keyword evidence="2" id="KW-1185">Reference proteome</keyword>
<proteinExistence type="predicted"/>
<dbReference type="Proteomes" id="UP000245708">
    <property type="component" value="Unassembled WGS sequence"/>
</dbReference>
<dbReference type="RefSeq" id="WP_146200021.1">
    <property type="nucleotide sequence ID" value="NZ_QGGW01000008.1"/>
</dbReference>
<reference evidence="1 2" key="1">
    <citation type="submission" date="2018-05" db="EMBL/GenBank/DDBJ databases">
        <title>Genomic Encyclopedia of Type Strains, Phase IV (KMG-IV): sequencing the most valuable type-strain genomes for metagenomic binning, comparative biology and taxonomic classification.</title>
        <authorList>
            <person name="Goeker M."/>
        </authorList>
    </citation>
    <scope>NUCLEOTIDE SEQUENCE [LARGE SCALE GENOMIC DNA]</scope>
    <source>
        <strain evidence="1 2">DSM 16097</strain>
    </source>
</reference>